<sequence>MKLSPVQTQMSPRYNNAPGANFEANLDKPAQGGGPIKTSSFEAKLESEKLSWSENRAMEKTAKQVEQLKADFQDHQRKSLANPFADNTSDLLGLLEKAKKTLA</sequence>
<dbReference type="GeneID" id="67182624"/>
<dbReference type="Proteomes" id="UP000006683">
    <property type="component" value="Chromosome"/>
</dbReference>
<organism evidence="2 3">
    <name type="scientific">Ferrimonas balearica (strain DSM 9799 / CCM 4581 / KCTC 23876 / PAT)</name>
    <dbReference type="NCBI Taxonomy" id="550540"/>
    <lineage>
        <taxon>Bacteria</taxon>
        <taxon>Pseudomonadati</taxon>
        <taxon>Pseudomonadota</taxon>
        <taxon>Gammaproteobacteria</taxon>
        <taxon>Alteromonadales</taxon>
        <taxon>Ferrimonadaceae</taxon>
        <taxon>Ferrimonas</taxon>
    </lineage>
</organism>
<evidence type="ECO:0000313" key="2">
    <source>
        <dbReference type="EMBL" id="ADN76614.1"/>
    </source>
</evidence>
<evidence type="ECO:0000256" key="1">
    <source>
        <dbReference type="SAM" id="MobiDB-lite"/>
    </source>
</evidence>
<feature type="region of interest" description="Disordered" evidence="1">
    <location>
        <begin position="1"/>
        <end position="42"/>
    </location>
</feature>
<dbReference type="KEGG" id="fbl:Fbal_2412"/>
<keyword evidence="3" id="KW-1185">Reference proteome</keyword>
<evidence type="ECO:0000313" key="3">
    <source>
        <dbReference type="Proteomes" id="UP000006683"/>
    </source>
</evidence>
<dbReference type="EMBL" id="CP002209">
    <property type="protein sequence ID" value="ADN76614.1"/>
    <property type="molecule type" value="Genomic_DNA"/>
</dbReference>
<dbReference type="HOGENOM" id="CLU_2259605_0_0_6"/>
<dbReference type="AlphaFoldDB" id="E1SMU5"/>
<accession>E1SMU5</accession>
<name>E1SMU5_FERBD</name>
<proteinExistence type="predicted"/>
<protein>
    <submittedName>
        <fullName evidence="2">Uncharacterized protein</fullName>
    </submittedName>
</protein>
<gene>
    <name evidence="2" type="ordered locus">Fbal_2412</name>
</gene>
<feature type="compositionally biased region" description="Polar residues" evidence="1">
    <location>
        <begin position="1"/>
        <end position="14"/>
    </location>
</feature>
<dbReference type="RefSeq" id="WP_013345920.1">
    <property type="nucleotide sequence ID" value="NC_014541.1"/>
</dbReference>
<reference evidence="2 3" key="1">
    <citation type="journal article" date="2010" name="Stand. Genomic Sci.">
        <title>Complete genome sequence of Ferrimonas balearica type strain (PAT).</title>
        <authorList>
            <person name="Nolan M."/>
            <person name="Sikorski J."/>
            <person name="Davenport K."/>
            <person name="Lucas S."/>
            <person name="Glavina Del Rio T."/>
            <person name="Tice H."/>
            <person name="Cheng J."/>
            <person name="Goodwin L."/>
            <person name="Pitluck S."/>
            <person name="Liolios K."/>
            <person name="Ivanova N."/>
            <person name="Mavromatis K."/>
            <person name="Ovchinnikova G."/>
            <person name="Pati A."/>
            <person name="Chen A."/>
            <person name="Palaniappan K."/>
            <person name="Land M."/>
            <person name="Hauser L."/>
            <person name="Chang Y."/>
            <person name="Jeffries C."/>
            <person name="Tapia R."/>
            <person name="Brettin T."/>
            <person name="Detter J."/>
            <person name="Han C."/>
            <person name="Yasawong M."/>
            <person name="Rohde M."/>
            <person name="Tindall B."/>
            <person name="Goker M."/>
            <person name="Woyke T."/>
            <person name="Bristow J."/>
            <person name="Eisen J."/>
            <person name="Markowitz V."/>
            <person name="Hugenholtz P."/>
            <person name="Kyrpides N."/>
            <person name="Klenk H."/>
            <person name="Lapidus A."/>
        </authorList>
    </citation>
    <scope>NUCLEOTIDE SEQUENCE [LARGE SCALE GENOMIC DNA]</scope>
    <source>
        <strain evidence="3">DSM 9799 / CCM 4581 / KCTC 23876 / PAT</strain>
    </source>
</reference>